<organism evidence="3 4">
    <name type="scientific">Nadsonia fulvescens var. elongata DSM 6958</name>
    <dbReference type="NCBI Taxonomy" id="857566"/>
    <lineage>
        <taxon>Eukaryota</taxon>
        <taxon>Fungi</taxon>
        <taxon>Dikarya</taxon>
        <taxon>Ascomycota</taxon>
        <taxon>Saccharomycotina</taxon>
        <taxon>Dipodascomycetes</taxon>
        <taxon>Dipodascales</taxon>
        <taxon>Dipodascales incertae sedis</taxon>
        <taxon>Nadsonia</taxon>
    </lineage>
</organism>
<dbReference type="InterPro" id="IPR001680">
    <property type="entry name" value="WD40_rpt"/>
</dbReference>
<dbReference type="Gene3D" id="2.130.10.10">
    <property type="entry name" value="YVTN repeat-like/Quinoprotein amine dehydrogenase"/>
    <property type="match status" value="1"/>
</dbReference>
<dbReference type="OrthoDB" id="10262475at2759"/>
<dbReference type="PANTHER" id="PTHR10971">
    <property type="entry name" value="MRNA EXPORT FACTOR AND BUB3"/>
    <property type="match status" value="1"/>
</dbReference>
<protein>
    <submittedName>
        <fullName evidence="3">WD40 repeat-like protein</fullName>
    </submittedName>
</protein>
<evidence type="ECO:0000313" key="3">
    <source>
        <dbReference type="EMBL" id="ODQ64827.1"/>
    </source>
</evidence>
<dbReference type="STRING" id="857566.A0A1E3PJ00"/>
<reference evidence="3 4" key="1">
    <citation type="journal article" date="2016" name="Proc. Natl. Acad. Sci. U.S.A.">
        <title>Comparative genomics of biotechnologically important yeasts.</title>
        <authorList>
            <person name="Riley R."/>
            <person name="Haridas S."/>
            <person name="Wolfe K.H."/>
            <person name="Lopes M.R."/>
            <person name="Hittinger C.T."/>
            <person name="Goeker M."/>
            <person name="Salamov A.A."/>
            <person name="Wisecaver J.H."/>
            <person name="Long T.M."/>
            <person name="Calvey C.H."/>
            <person name="Aerts A.L."/>
            <person name="Barry K.W."/>
            <person name="Choi C."/>
            <person name="Clum A."/>
            <person name="Coughlan A.Y."/>
            <person name="Deshpande S."/>
            <person name="Douglass A.P."/>
            <person name="Hanson S.J."/>
            <person name="Klenk H.-P."/>
            <person name="LaButti K.M."/>
            <person name="Lapidus A."/>
            <person name="Lindquist E.A."/>
            <person name="Lipzen A.M."/>
            <person name="Meier-Kolthoff J.P."/>
            <person name="Ohm R.A."/>
            <person name="Otillar R.P."/>
            <person name="Pangilinan J.L."/>
            <person name="Peng Y."/>
            <person name="Rokas A."/>
            <person name="Rosa C.A."/>
            <person name="Scheuner C."/>
            <person name="Sibirny A.A."/>
            <person name="Slot J.C."/>
            <person name="Stielow J.B."/>
            <person name="Sun H."/>
            <person name="Kurtzman C.P."/>
            <person name="Blackwell M."/>
            <person name="Grigoriev I.V."/>
            <person name="Jeffries T.W."/>
        </authorList>
    </citation>
    <scope>NUCLEOTIDE SEQUENCE [LARGE SCALE GENOMIC DNA]</scope>
    <source>
        <strain evidence="3 4">DSM 6958</strain>
    </source>
</reference>
<gene>
    <name evidence="3" type="ORF">NADFUDRAFT_79684</name>
</gene>
<keyword evidence="4" id="KW-1185">Reference proteome</keyword>
<dbReference type="InterPro" id="IPR015943">
    <property type="entry name" value="WD40/YVTN_repeat-like_dom_sf"/>
</dbReference>
<dbReference type="InterPro" id="IPR036322">
    <property type="entry name" value="WD40_repeat_dom_sf"/>
</dbReference>
<evidence type="ECO:0000256" key="1">
    <source>
        <dbReference type="ARBA" id="ARBA00022574"/>
    </source>
</evidence>
<proteinExistence type="predicted"/>
<dbReference type="AlphaFoldDB" id="A0A1E3PJ00"/>
<dbReference type="Pfam" id="PF00400">
    <property type="entry name" value="WD40"/>
    <property type="match status" value="2"/>
</dbReference>
<dbReference type="Proteomes" id="UP000095009">
    <property type="component" value="Unassembled WGS sequence"/>
</dbReference>
<sequence length="344" mass="38277">MTTVELPSPPGDLVSAVSFSPWAHTTPHLLVSSWDAQLRLYNPPNYQDSSKCLEKSVEFDAPLLDCCWSSDVPGQVFTAGLEGRVYGMDLTTGQINQVGDDHDNAIQNLVFHRESGYIVSGSWDSTMQIIDQRGHSGATSGQRISLPGKVFSMDIAKNYIVVGMSNRQVSIYDVRQLSRALQERESSLKYMTRAISCMPDGQGYASSSIEGRIAVEYFDQSPQAQAQKYAFRCHRTTNHVTNIDTVQPVNALVFHPKFTSFFSGGSDAMVCTWDYKVRKRLREYPKFPYSVTALNMDSNGSLLAIGVSNDQYKEDPINFGPRPAESKIYVRILDKGEGKPRSAK</sequence>
<dbReference type="SMART" id="SM00320">
    <property type="entry name" value="WD40"/>
    <property type="match status" value="5"/>
</dbReference>
<keyword evidence="1" id="KW-0853">WD repeat</keyword>
<dbReference type="SUPFAM" id="SSF50978">
    <property type="entry name" value="WD40 repeat-like"/>
    <property type="match status" value="1"/>
</dbReference>
<name>A0A1E3PJ00_9ASCO</name>
<keyword evidence="2" id="KW-0677">Repeat</keyword>
<evidence type="ECO:0000256" key="2">
    <source>
        <dbReference type="ARBA" id="ARBA00022737"/>
    </source>
</evidence>
<accession>A0A1E3PJ00</accession>
<evidence type="ECO:0000313" key="4">
    <source>
        <dbReference type="Proteomes" id="UP000095009"/>
    </source>
</evidence>
<dbReference type="EMBL" id="KV454411">
    <property type="protein sequence ID" value="ODQ64827.1"/>
    <property type="molecule type" value="Genomic_DNA"/>
</dbReference>